<evidence type="ECO:0000256" key="1">
    <source>
        <dbReference type="ARBA" id="ARBA00004191"/>
    </source>
</evidence>
<comment type="similarity">
    <text evidence="3">Belongs to the pectinesterase family.</text>
</comment>
<keyword evidence="15" id="KW-1185">Reference proteome</keyword>
<evidence type="ECO:0000256" key="12">
    <source>
        <dbReference type="RuleBase" id="RU000589"/>
    </source>
</evidence>
<comment type="pathway">
    <text evidence="2 12">Glycan metabolism; pectin degradation; 2-dehydro-3-deoxy-D-gluconate from pectin: step 1/5.</text>
</comment>
<evidence type="ECO:0000256" key="8">
    <source>
        <dbReference type="ARBA" id="ARBA00022801"/>
    </source>
</evidence>
<dbReference type="FunFam" id="2.160.20.10:FF:000008">
    <property type="entry name" value="Pectinesterase"/>
    <property type="match status" value="1"/>
</dbReference>
<dbReference type="Proteomes" id="UP001457282">
    <property type="component" value="Unassembled WGS sequence"/>
</dbReference>
<dbReference type="GO" id="GO:0045490">
    <property type="term" value="P:pectin catabolic process"/>
    <property type="evidence" value="ECO:0007669"/>
    <property type="project" value="UniProtKB-UniRule"/>
</dbReference>
<protein>
    <recommendedName>
        <fullName evidence="4 12">Pectinesterase</fullName>
        <ecNumber evidence="4 12">3.1.1.11</ecNumber>
    </recommendedName>
</protein>
<evidence type="ECO:0000313" key="15">
    <source>
        <dbReference type="Proteomes" id="UP001457282"/>
    </source>
</evidence>
<comment type="caution">
    <text evidence="14">The sequence shown here is derived from an EMBL/GenBank/DDBJ whole genome shotgun (WGS) entry which is preliminary data.</text>
</comment>
<comment type="subcellular location">
    <subcellularLocation>
        <location evidence="1">Secreted</location>
        <location evidence="1">Cell wall</location>
    </subcellularLocation>
</comment>
<sequence length="383" mass="42303">MSRHNSLMASKPAPALLVVAAFLALHFVPSLVSSRPNLIPGRESDLDGWILQNMKEYDERKAERMSQSDAPGTHFDSGLAVAEDAVRIIRVEKDGTGDFRTVTDAVESIPSGNRRRVVVWIGGGEYREKILVDVTKPYVTFFGDKIDVPLITYDGTASKYGTWNSATVAVEADYFMAVNIAFVNSAPMPDGKRQGAQAVALRISGDKAAFHNCKFIGFQDTLCDDRGRHFFKDCFIQGTVDFIFGNGKSLYLMSTLNSVANGVGVITAHGRENVQDDSGFSFVYCNITGTGETLLGRAWRGRARVVFSYTYMGKVVDREGWSDYNDRARANTVYYGEYKCSGPGSSSIHRVKYARMLSDIEAKPFLSLTFIQGTKWVLPPPNL</sequence>
<evidence type="ECO:0000256" key="5">
    <source>
        <dbReference type="ARBA" id="ARBA00022512"/>
    </source>
</evidence>
<gene>
    <name evidence="14" type="ORF">M0R45_003737</name>
</gene>
<dbReference type="EC" id="3.1.1.11" evidence="4 12"/>
<dbReference type="InterPro" id="IPR033131">
    <property type="entry name" value="Pectinesterase_Asp_AS"/>
</dbReference>
<evidence type="ECO:0000313" key="14">
    <source>
        <dbReference type="EMBL" id="KAK9948149.1"/>
    </source>
</evidence>
<comment type="catalytic activity">
    <reaction evidence="10 12">
        <text>[(1-&gt;4)-alpha-D-galacturonosyl methyl ester](n) + n H2O = [(1-&gt;4)-alpha-D-galacturonosyl](n) + n methanol + n H(+)</text>
        <dbReference type="Rhea" id="RHEA:22380"/>
        <dbReference type="Rhea" id="RHEA-COMP:14570"/>
        <dbReference type="Rhea" id="RHEA-COMP:14573"/>
        <dbReference type="ChEBI" id="CHEBI:15377"/>
        <dbReference type="ChEBI" id="CHEBI:15378"/>
        <dbReference type="ChEBI" id="CHEBI:17790"/>
        <dbReference type="ChEBI" id="CHEBI:140522"/>
        <dbReference type="ChEBI" id="CHEBI:140523"/>
        <dbReference type="EC" id="3.1.1.11"/>
    </reaction>
</comment>
<evidence type="ECO:0000256" key="9">
    <source>
        <dbReference type="ARBA" id="ARBA00023085"/>
    </source>
</evidence>
<dbReference type="PANTHER" id="PTHR31321:SF126">
    <property type="entry name" value="PECTINESTERASE"/>
    <property type="match status" value="1"/>
</dbReference>
<evidence type="ECO:0000256" key="7">
    <source>
        <dbReference type="ARBA" id="ARBA00022729"/>
    </source>
</evidence>
<evidence type="ECO:0000256" key="3">
    <source>
        <dbReference type="ARBA" id="ARBA00008891"/>
    </source>
</evidence>
<keyword evidence="6" id="KW-0964">Secreted</keyword>
<proteinExistence type="inferred from homology"/>
<evidence type="ECO:0000256" key="11">
    <source>
        <dbReference type="PROSITE-ProRule" id="PRU10040"/>
    </source>
</evidence>
<feature type="active site" evidence="11">
    <location>
        <position position="241"/>
    </location>
</feature>
<evidence type="ECO:0000256" key="6">
    <source>
        <dbReference type="ARBA" id="ARBA00022525"/>
    </source>
</evidence>
<evidence type="ECO:0000256" key="2">
    <source>
        <dbReference type="ARBA" id="ARBA00005184"/>
    </source>
</evidence>
<dbReference type="InterPro" id="IPR000070">
    <property type="entry name" value="Pectinesterase_cat"/>
</dbReference>
<dbReference type="InterPro" id="IPR012334">
    <property type="entry name" value="Pectin_lyas_fold"/>
</dbReference>
<evidence type="ECO:0000256" key="4">
    <source>
        <dbReference type="ARBA" id="ARBA00013229"/>
    </source>
</evidence>
<dbReference type="PANTHER" id="PTHR31321">
    <property type="entry name" value="ACYL-COA THIOESTER HYDROLASE YBHC-RELATED"/>
    <property type="match status" value="1"/>
</dbReference>
<dbReference type="Gene3D" id="2.160.20.10">
    <property type="entry name" value="Single-stranded right-handed beta-helix, Pectin lyase-like"/>
    <property type="match status" value="1"/>
</dbReference>
<keyword evidence="5" id="KW-0134">Cell wall</keyword>
<name>A0AAW1YI63_RUBAR</name>
<keyword evidence="9 12" id="KW-0063">Aspartyl esterase</keyword>
<dbReference type="EMBL" id="JBEDUW010000001">
    <property type="protein sequence ID" value="KAK9948149.1"/>
    <property type="molecule type" value="Genomic_DNA"/>
</dbReference>
<dbReference type="SUPFAM" id="SSF51126">
    <property type="entry name" value="Pectin lyase-like"/>
    <property type="match status" value="1"/>
</dbReference>
<organism evidence="14 15">
    <name type="scientific">Rubus argutus</name>
    <name type="common">Southern blackberry</name>
    <dbReference type="NCBI Taxonomy" id="59490"/>
    <lineage>
        <taxon>Eukaryota</taxon>
        <taxon>Viridiplantae</taxon>
        <taxon>Streptophyta</taxon>
        <taxon>Embryophyta</taxon>
        <taxon>Tracheophyta</taxon>
        <taxon>Spermatophyta</taxon>
        <taxon>Magnoliopsida</taxon>
        <taxon>eudicotyledons</taxon>
        <taxon>Gunneridae</taxon>
        <taxon>Pentapetalae</taxon>
        <taxon>rosids</taxon>
        <taxon>fabids</taxon>
        <taxon>Rosales</taxon>
        <taxon>Rosaceae</taxon>
        <taxon>Rosoideae</taxon>
        <taxon>Rosoideae incertae sedis</taxon>
        <taxon>Rubus</taxon>
    </lineage>
</organism>
<evidence type="ECO:0000256" key="10">
    <source>
        <dbReference type="ARBA" id="ARBA00047928"/>
    </source>
</evidence>
<keyword evidence="8 12" id="KW-0378">Hydrolase</keyword>
<dbReference type="GO" id="GO:0030599">
    <property type="term" value="F:pectinesterase activity"/>
    <property type="evidence" value="ECO:0007669"/>
    <property type="project" value="UniProtKB-UniRule"/>
</dbReference>
<keyword evidence="7" id="KW-0732">Signal</keyword>
<dbReference type="AlphaFoldDB" id="A0AAW1YI63"/>
<dbReference type="Pfam" id="PF01095">
    <property type="entry name" value="Pectinesterase"/>
    <property type="match status" value="1"/>
</dbReference>
<feature type="domain" description="Pectinesterase catalytic" evidence="13">
    <location>
        <begin position="90"/>
        <end position="373"/>
    </location>
</feature>
<accession>A0AAW1YI63</accession>
<dbReference type="GO" id="GO:0042545">
    <property type="term" value="P:cell wall modification"/>
    <property type="evidence" value="ECO:0007669"/>
    <property type="project" value="UniProtKB-UniRule"/>
</dbReference>
<dbReference type="InterPro" id="IPR011050">
    <property type="entry name" value="Pectin_lyase_fold/virulence"/>
</dbReference>
<dbReference type="PROSITE" id="PS00503">
    <property type="entry name" value="PECTINESTERASE_2"/>
    <property type="match status" value="1"/>
</dbReference>
<evidence type="ECO:0000259" key="13">
    <source>
        <dbReference type="Pfam" id="PF01095"/>
    </source>
</evidence>
<reference evidence="14 15" key="1">
    <citation type="journal article" date="2023" name="G3 (Bethesda)">
        <title>A chromosome-length genome assembly and annotation of blackberry (Rubus argutus, cv. 'Hillquist').</title>
        <authorList>
            <person name="Bruna T."/>
            <person name="Aryal R."/>
            <person name="Dudchenko O."/>
            <person name="Sargent D.J."/>
            <person name="Mead D."/>
            <person name="Buti M."/>
            <person name="Cavallini A."/>
            <person name="Hytonen T."/>
            <person name="Andres J."/>
            <person name="Pham M."/>
            <person name="Weisz D."/>
            <person name="Mascagni F."/>
            <person name="Usai G."/>
            <person name="Natali L."/>
            <person name="Bassil N."/>
            <person name="Fernandez G.E."/>
            <person name="Lomsadze A."/>
            <person name="Armour M."/>
            <person name="Olukolu B."/>
            <person name="Poorten T."/>
            <person name="Britton C."/>
            <person name="Davik J."/>
            <person name="Ashrafi H."/>
            <person name="Aiden E.L."/>
            <person name="Borodovsky M."/>
            <person name="Worthington M."/>
        </authorList>
    </citation>
    <scope>NUCLEOTIDE SEQUENCE [LARGE SCALE GENOMIC DNA]</scope>
    <source>
        <strain evidence="14">PI 553951</strain>
    </source>
</reference>